<keyword evidence="3" id="KW-1185">Reference proteome</keyword>
<dbReference type="HOGENOM" id="CLU_2019629_0_0_1"/>
<protein>
    <submittedName>
        <fullName evidence="1 2">Uncharacterized protein</fullName>
    </submittedName>
</protein>
<reference evidence="2" key="3">
    <citation type="submission" date="2016-03" db="UniProtKB">
        <authorList>
            <consortium name="EnsemblProtists"/>
        </authorList>
    </citation>
    <scope>IDENTIFICATION</scope>
</reference>
<sequence>MRVYIPLLTLPDLDTPRQPAPTMAAVHATMPSDNIFSGIKPDDRVVIENVIAVMKTLSRDLSFSDFEIRSTQNGFVLIAKTCSHVMVGMADLQVIKDCNPVRIQNVAVAWGENNRLAVHVKILNSTAPVTVTETDIIRVKRKRLWGFL</sequence>
<dbReference type="KEGG" id="gtt:GUITHDRAFT_118140"/>
<reference evidence="3" key="2">
    <citation type="submission" date="2012-11" db="EMBL/GenBank/DDBJ databases">
        <authorList>
            <person name="Kuo A."/>
            <person name="Curtis B.A."/>
            <person name="Tanifuji G."/>
            <person name="Burki F."/>
            <person name="Gruber A."/>
            <person name="Irimia M."/>
            <person name="Maruyama S."/>
            <person name="Arias M.C."/>
            <person name="Ball S.G."/>
            <person name="Gile G.H."/>
            <person name="Hirakawa Y."/>
            <person name="Hopkins J.F."/>
            <person name="Rensing S.A."/>
            <person name="Schmutz J."/>
            <person name="Symeonidi A."/>
            <person name="Elias M."/>
            <person name="Eveleigh R.J."/>
            <person name="Herman E.K."/>
            <person name="Klute M.J."/>
            <person name="Nakayama T."/>
            <person name="Obornik M."/>
            <person name="Reyes-Prieto A."/>
            <person name="Armbrust E.V."/>
            <person name="Aves S.J."/>
            <person name="Beiko R.G."/>
            <person name="Coutinho P."/>
            <person name="Dacks J.B."/>
            <person name="Durnford D.G."/>
            <person name="Fast N.M."/>
            <person name="Green B.R."/>
            <person name="Grisdale C."/>
            <person name="Hempe F."/>
            <person name="Henrissat B."/>
            <person name="Hoppner M.P."/>
            <person name="Ishida K.-I."/>
            <person name="Kim E."/>
            <person name="Koreny L."/>
            <person name="Kroth P.G."/>
            <person name="Liu Y."/>
            <person name="Malik S.-B."/>
            <person name="Maier U.G."/>
            <person name="McRose D."/>
            <person name="Mock T."/>
            <person name="Neilson J.A."/>
            <person name="Onodera N.T."/>
            <person name="Poole A.M."/>
            <person name="Pritham E.J."/>
            <person name="Richards T.A."/>
            <person name="Rocap G."/>
            <person name="Roy S.W."/>
            <person name="Sarai C."/>
            <person name="Schaack S."/>
            <person name="Shirato S."/>
            <person name="Slamovits C.H."/>
            <person name="Spencer D.F."/>
            <person name="Suzuki S."/>
            <person name="Worden A.Z."/>
            <person name="Zauner S."/>
            <person name="Barry K."/>
            <person name="Bell C."/>
            <person name="Bharti A.K."/>
            <person name="Crow J.A."/>
            <person name="Grimwood J."/>
            <person name="Kramer R."/>
            <person name="Lindquist E."/>
            <person name="Lucas S."/>
            <person name="Salamov A."/>
            <person name="McFadden G.I."/>
            <person name="Lane C.E."/>
            <person name="Keeling P.J."/>
            <person name="Gray M.W."/>
            <person name="Grigoriev I.V."/>
            <person name="Archibald J.M."/>
        </authorList>
    </citation>
    <scope>NUCLEOTIDE SEQUENCE</scope>
    <source>
        <strain evidence="3">CCMP2712</strain>
    </source>
</reference>
<dbReference type="EMBL" id="JH993086">
    <property type="protein sequence ID" value="EKX35653.1"/>
    <property type="molecule type" value="Genomic_DNA"/>
</dbReference>
<accession>L1IHD1</accession>
<dbReference type="EnsemblProtists" id="EKX35653">
    <property type="protein sequence ID" value="EKX35653"/>
    <property type="gene ID" value="GUITHDRAFT_118140"/>
</dbReference>
<evidence type="ECO:0000313" key="1">
    <source>
        <dbReference type="EMBL" id="EKX35653.1"/>
    </source>
</evidence>
<dbReference type="RefSeq" id="XP_005822633.1">
    <property type="nucleotide sequence ID" value="XM_005822576.1"/>
</dbReference>
<reference evidence="1 3" key="1">
    <citation type="journal article" date="2012" name="Nature">
        <title>Algal genomes reveal evolutionary mosaicism and the fate of nucleomorphs.</title>
        <authorList>
            <consortium name="DOE Joint Genome Institute"/>
            <person name="Curtis B.A."/>
            <person name="Tanifuji G."/>
            <person name="Burki F."/>
            <person name="Gruber A."/>
            <person name="Irimia M."/>
            <person name="Maruyama S."/>
            <person name="Arias M.C."/>
            <person name="Ball S.G."/>
            <person name="Gile G.H."/>
            <person name="Hirakawa Y."/>
            <person name="Hopkins J.F."/>
            <person name="Kuo A."/>
            <person name="Rensing S.A."/>
            <person name="Schmutz J."/>
            <person name="Symeonidi A."/>
            <person name="Elias M."/>
            <person name="Eveleigh R.J."/>
            <person name="Herman E.K."/>
            <person name="Klute M.J."/>
            <person name="Nakayama T."/>
            <person name="Obornik M."/>
            <person name="Reyes-Prieto A."/>
            <person name="Armbrust E.V."/>
            <person name="Aves S.J."/>
            <person name="Beiko R.G."/>
            <person name="Coutinho P."/>
            <person name="Dacks J.B."/>
            <person name="Durnford D.G."/>
            <person name="Fast N.M."/>
            <person name="Green B.R."/>
            <person name="Grisdale C.J."/>
            <person name="Hempel F."/>
            <person name="Henrissat B."/>
            <person name="Hoppner M.P."/>
            <person name="Ishida K."/>
            <person name="Kim E."/>
            <person name="Koreny L."/>
            <person name="Kroth P.G."/>
            <person name="Liu Y."/>
            <person name="Malik S.B."/>
            <person name="Maier U.G."/>
            <person name="McRose D."/>
            <person name="Mock T."/>
            <person name="Neilson J.A."/>
            <person name="Onodera N.T."/>
            <person name="Poole A.M."/>
            <person name="Pritham E.J."/>
            <person name="Richards T.A."/>
            <person name="Rocap G."/>
            <person name="Roy S.W."/>
            <person name="Sarai C."/>
            <person name="Schaack S."/>
            <person name="Shirato S."/>
            <person name="Slamovits C.H."/>
            <person name="Spencer D.F."/>
            <person name="Suzuki S."/>
            <person name="Worden A.Z."/>
            <person name="Zauner S."/>
            <person name="Barry K."/>
            <person name="Bell C."/>
            <person name="Bharti A.K."/>
            <person name="Crow J.A."/>
            <person name="Grimwood J."/>
            <person name="Kramer R."/>
            <person name="Lindquist E."/>
            <person name="Lucas S."/>
            <person name="Salamov A."/>
            <person name="McFadden G.I."/>
            <person name="Lane C.E."/>
            <person name="Keeling P.J."/>
            <person name="Gray M.W."/>
            <person name="Grigoriev I.V."/>
            <person name="Archibald J.M."/>
        </authorList>
    </citation>
    <scope>NUCLEOTIDE SEQUENCE</scope>
    <source>
        <strain evidence="1 3">CCMP2712</strain>
    </source>
</reference>
<dbReference type="PaxDb" id="55529-EKX35653"/>
<evidence type="ECO:0000313" key="3">
    <source>
        <dbReference type="Proteomes" id="UP000011087"/>
    </source>
</evidence>
<dbReference type="GeneID" id="17292425"/>
<dbReference type="AlphaFoldDB" id="L1IHD1"/>
<gene>
    <name evidence="1" type="ORF">GUITHDRAFT_118140</name>
</gene>
<dbReference type="Proteomes" id="UP000011087">
    <property type="component" value="Unassembled WGS sequence"/>
</dbReference>
<evidence type="ECO:0000313" key="2">
    <source>
        <dbReference type="EnsemblProtists" id="EKX35653"/>
    </source>
</evidence>
<organism evidence="1">
    <name type="scientific">Guillardia theta (strain CCMP2712)</name>
    <name type="common">Cryptophyte</name>
    <dbReference type="NCBI Taxonomy" id="905079"/>
    <lineage>
        <taxon>Eukaryota</taxon>
        <taxon>Cryptophyceae</taxon>
        <taxon>Pyrenomonadales</taxon>
        <taxon>Geminigeraceae</taxon>
        <taxon>Guillardia</taxon>
    </lineage>
</organism>
<proteinExistence type="predicted"/>
<name>L1IHD1_GUITC</name>